<dbReference type="AlphaFoldDB" id="A0A2N1PS05"/>
<evidence type="ECO:0000313" key="2">
    <source>
        <dbReference type="EMBL" id="PKK91119.1"/>
    </source>
</evidence>
<dbReference type="SMART" id="SM00849">
    <property type="entry name" value="Lactamase_B"/>
    <property type="match status" value="1"/>
</dbReference>
<dbReference type="InterPro" id="IPR001279">
    <property type="entry name" value="Metallo-B-lactamas"/>
</dbReference>
<dbReference type="PANTHER" id="PTHR23131">
    <property type="entry name" value="ENDORIBONUCLEASE LACTB2"/>
    <property type="match status" value="1"/>
</dbReference>
<dbReference type="Pfam" id="PF00753">
    <property type="entry name" value="Lactamase_B"/>
    <property type="match status" value="1"/>
</dbReference>
<dbReference type="Gene3D" id="3.60.15.10">
    <property type="entry name" value="Ribonuclease Z/Hydroxyacylglutathione hydrolase-like"/>
    <property type="match status" value="1"/>
</dbReference>
<reference evidence="2 3" key="1">
    <citation type="journal article" date="2017" name="ISME J.">
        <title>Potential for microbial H2 and metal transformations associated with novel bacteria and archaea in deep terrestrial subsurface sediments.</title>
        <authorList>
            <person name="Hernsdorf A.W."/>
            <person name="Amano Y."/>
            <person name="Miyakawa K."/>
            <person name="Ise K."/>
            <person name="Suzuki Y."/>
            <person name="Anantharaman K."/>
            <person name="Probst A."/>
            <person name="Burstein D."/>
            <person name="Thomas B.C."/>
            <person name="Banfield J.F."/>
        </authorList>
    </citation>
    <scope>NUCLEOTIDE SEQUENCE [LARGE SCALE GENOMIC DNA]</scope>
    <source>
        <strain evidence="2">HGW-Wallbacteria-1</strain>
    </source>
</reference>
<feature type="domain" description="Metallo-beta-lactamase" evidence="1">
    <location>
        <begin position="24"/>
        <end position="218"/>
    </location>
</feature>
<dbReference type="InterPro" id="IPR050662">
    <property type="entry name" value="Sec-metab_biosynth-thioest"/>
</dbReference>
<comment type="caution">
    <text evidence="2">The sequence shown here is derived from an EMBL/GenBank/DDBJ whole genome shotgun (WGS) entry which is preliminary data.</text>
</comment>
<dbReference type="CDD" id="cd06262">
    <property type="entry name" value="metallo-hydrolase-like_MBL-fold"/>
    <property type="match status" value="1"/>
</dbReference>
<name>A0A2N1PS05_9BACT</name>
<evidence type="ECO:0000259" key="1">
    <source>
        <dbReference type="SMART" id="SM00849"/>
    </source>
</evidence>
<organism evidence="2 3">
    <name type="scientific">Candidatus Wallbacteria bacterium HGW-Wallbacteria-1</name>
    <dbReference type="NCBI Taxonomy" id="2013854"/>
    <lineage>
        <taxon>Bacteria</taxon>
        <taxon>Candidatus Walliibacteriota</taxon>
    </lineage>
</organism>
<accession>A0A2N1PS05</accession>
<dbReference type="PANTHER" id="PTHR23131:SF0">
    <property type="entry name" value="ENDORIBONUCLEASE LACTB2"/>
    <property type="match status" value="1"/>
</dbReference>
<gene>
    <name evidence="2" type="ORF">CVV64_04945</name>
</gene>
<dbReference type="EMBL" id="PGXC01000003">
    <property type="protein sequence ID" value="PKK91119.1"/>
    <property type="molecule type" value="Genomic_DNA"/>
</dbReference>
<dbReference type="Proteomes" id="UP000233256">
    <property type="component" value="Unassembled WGS sequence"/>
</dbReference>
<sequence>MFPGLQYPISRNPENSLPWLHIVGDRTYAIEHGNGFLVMDPGYDCKNFTLADIRRRDNCTLSKLLDLVEKKSKPVTHLFLSHFHQDHSDNLNAFLTMRLNHELFPFIMVAHEKSHIPALMKSSGIPAISVTGDVTLPLSAGPVDILCTPGHSSGMDDISIFFPGKRALFVGDMIQPQGKSYHECDFDTPFSNHSHGFTALKSLVKMEKINFTNILMGHDGTVFNRIEGLQAIDITCKVLRRTLELSEKLVSENPGKDEETYVEWIHDTIAWERGVPKHVTASRKVTGHSGEVPSKHPKSFYSLYDTPSIWCFVKQILNGRTGE</sequence>
<proteinExistence type="predicted"/>
<protein>
    <recommendedName>
        <fullName evidence="1">Metallo-beta-lactamase domain-containing protein</fullName>
    </recommendedName>
</protein>
<dbReference type="SUPFAM" id="SSF56281">
    <property type="entry name" value="Metallo-hydrolase/oxidoreductase"/>
    <property type="match status" value="1"/>
</dbReference>
<evidence type="ECO:0000313" key="3">
    <source>
        <dbReference type="Proteomes" id="UP000233256"/>
    </source>
</evidence>
<dbReference type="InterPro" id="IPR036866">
    <property type="entry name" value="RibonucZ/Hydroxyglut_hydro"/>
</dbReference>